<keyword evidence="2" id="KW-1185">Reference proteome</keyword>
<name>A0A8T2C7A8_9BRAS</name>
<evidence type="ECO:0000313" key="1">
    <source>
        <dbReference type="EMBL" id="KAG7594979.1"/>
    </source>
</evidence>
<dbReference type="AlphaFoldDB" id="A0A8T2C7A8"/>
<organism evidence="1 2">
    <name type="scientific">Arabidopsis thaliana x Arabidopsis arenosa</name>
    <dbReference type="NCBI Taxonomy" id="1240361"/>
    <lineage>
        <taxon>Eukaryota</taxon>
        <taxon>Viridiplantae</taxon>
        <taxon>Streptophyta</taxon>
        <taxon>Embryophyta</taxon>
        <taxon>Tracheophyta</taxon>
        <taxon>Spermatophyta</taxon>
        <taxon>Magnoliopsida</taxon>
        <taxon>eudicotyledons</taxon>
        <taxon>Gunneridae</taxon>
        <taxon>Pentapetalae</taxon>
        <taxon>rosids</taxon>
        <taxon>malvids</taxon>
        <taxon>Brassicales</taxon>
        <taxon>Brassicaceae</taxon>
        <taxon>Camelineae</taxon>
        <taxon>Arabidopsis</taxon>
    </lineage>
</organism>
<sequence length="235" mass="25986">MAASSSRNGANVLDLKCDHFVEPQGDQRASIVWLHDKDGNFSDSVQYVKSLKLKNVNWICPPIVYTNTSYDFGSNIKENDREALDSAAKYVADILLREPLDVVKGVGGFGMGAVVALQFATNCALGHYPINPRVVVGINGWLSIVGSITSSIEYTVGAVARAATQRIFFTCGTEDRLLPYTREEEVLESLGEAGYGQVSLSIYSWLSNEHHLHIRDMLKLWLELKLPITQTPPLR</sequence>
<dbReference type="GO" id="GO:0016787">
    <property type="term" value="F:hydrolase activity"/>
    <property type="evidence" value="ECO:0007669"/>
    <property type="project" value="UniProtKB-KW"/>
</dbReference>
<evidence type="ECO:0000313" key="2">
    <source>
        <dbReference type="Proteomes" id="UP000694240"/>
    </source>
</evidence>
<dbReference type="EMBL" id="JAEFBK010000006">
    <property type="protein sequence ID" value="KAG7594979.1"/>
    <property type="molecule type" value="Genomic_DNA"/>
</dbReference>
<reference evidence="1 2" key="1">
    <citation type="submission" date="2020-12" db="EMBL/GenBank/DDBJ databases">
        <title>Concerted genomic and epigenomic changes stabilize Arabidopsis allopolyploids.</title>
        <authorList>
            <person name="Chen Z."/>
        </authorList>
    </citation>
    <scope>NUCLEOTIDE SEQUENCE [LARGE SCALE GENOMIC DNA]</scope>
    <source>
        <strain evidence="1">Allo738</strain>
        <tissue evidence="1">Leaf</tissue>
    </source>
</reference>
<proteinExistence type="predicted"/>
<protein>
    <submittedName>
        <fullName evidence="1">Alpha/Beta hydrolase fold</fullName>
    </submittedName>
</protein>
<comment type="caution">
    <text evidence="1">The sequence shown here is derived from an EMBL/GenBank/DDBJ whole genome shotgun (WGS) entry which is preliminary data.</text>
</comment>
<accession>A0A8T2C7A8</accession>
<dbReference type="PANTHER" id="PTHR46234">
    <property type="entry name" value="ALPHA/BETA-HYDROLASES SUPERFAMILY PROTEIN"/>
    <property type="match status" value="1"/>
</dbReference>
<gene>
    <name evidence="1" type="ORF">ISN45_Aa01g037040</name>
</gene>
<keyword evidence="1" id="KW-0378">Hydrolase</keyword>
<dbReference type="Proteomes" id="UP000694240">
    <property type="component" value="Chromosome 6"/>
</dbReference>